<comment type="similarity">
    <text evidence="3">Belongs to the PA-phosphatase related phosphoesterase family.</text>
</comment>
<evidence type="ECO:0000256" key="1">
    <source>
        <dbReference type="ARBA" id="ARBA00001611"/>
    </source>
</evidence>
<evidence type="ECO:0000256" key="9">
    <source>
        <dbReference type="ARBA" id="ARBA00023136"/>
    </source>
</evidence>
<reference evidence="12" key="1">
    <citation type="submission" date="2025-08" db="UniProtKB">
        <authorList>
            <consortium name="RefSeq"/>
        </authorList>
    </citation>
    <scope>IDENTIFICATION</scope>
</reference>
<keyword evidence="6" id="KW-0256">Endoplasmic reticulum</keyword>
<evidence type="ECO:0000313" key="12">
    <source>
        <dbReference type="RefSeq" id="XP_030630680.1"/>
    </source>
</evidence>
<dbReference type="OrthoDB" id="10266771at2759"/>
<evidence type="ECO:0000256" key="3">
    <source>
        <dbReference type="ARBA" id="ARBA00008816"/>
    </source>
</evidence>
<proteinExistence type="inferred from homology"/>
<gene>
    <name evidence="12" type="primary">LOC115812336</name>
</gene>
<dbReference type="RefSeq" id="XP_030630680.1">
    <property type="nucleotide sequence ID" value="XM_030774820.1"/>
</dbReference>
<keyword evidence="8" id="KW-0443">Lipid metabolism</keyword>
<dbReference type="SUPFAM" id="SSF48317">
    <property type="entry name" value="Acid phosphatase/Vanadium-dependent haloperoxidase"/>
    <property type="match status" value="1"/>
</dbReference>
<keyword evidence="5" id="KW-0378">Hydrolase</keyword>
<dbReference type="InterPro" id="IPR036938">
    <property type="entry name" value="PAP2/HPO_sf"/>
</dbReference>
<keyword evidence="7" id="KW-1133">Transmembrane helix</keyword>
<feature type="compositionally biased region" description="Basic residues" evidence="10">
    <location>
        <begin position="1"/>
        <end position="10"/>
    </location>
</feature>
<evidence type="ECO:0000313" key="11">
    <source>
        <dbReference type="Proteomes" id="UP000504632"/>
    </source>
</evidence>
<dbReference type="GO" id="GO:0005789">
    <property type="term" value="C:endoplasmic reticulum membrane"/>
    <property type="evidence" value="ECO:0007669"/>
    <property type="project" value="UniProtKB-SubCell"/>
</dbReference>
<organism evidence="11 12">
    <name type="scientific">Chanos chanos</name>
    <name type="common">Milkfish</name>
    <name type="synonym">Mugil chanos</name>
    <dbReference type="NCBI Taxonomy" id="29144"/>
    <lineage>
        <taxon>Eukaryota</taxon>
        <taxon>Metazoa</taxon>
        <taxon>Chordata</taxon>
        <taxon>Craniata</taxon>
        <taxon>Vertebrata</taxon>
        <taxon>Euteleostomi</taxon>
        <taxon>Actinopterygii</taxon>
        <taxon>Neopterygii</taxon>
        <taxon>Teleostei</taxon>
        <taxon>Ostariophysi</taxon>
        <taxon>Gonorynchiformes</taxon>
        <taxon>Chanidae</taxon>
        <taxon>Chanos</taxon>
    </lineage>
</organism>
<dbReference type="CDD" id="cd03391">
    <property type="entry name" value="PAP2_containing_2_like"/>
    <property type="match status" value="1"/>
</dbReference>
<accession>A0A6J2VCX0</accession>
<keyword evidence="4" id="KW-0812">Transmembrane</keyword>
<dbReference type="AlphaFoldDB" id="A0A6J2VCX0"/>
<name>A0A6J2VCX0_CHACN</name>
<evidence type="ECO:0000256" key="5">
    <source>
        <dbReference type="ARBA" id="ARBA00022801"/>
    </source>
</evidence>
<evidence type="ECO:0000256" key="10">
    <source>
        <dbReference type="SAM" id="MobiDB-lite"/>
    </source>
</evidence>
<comment type="subcellular location">
    <subcellularLocation>
        <location evidence="2">Endoplasmic reticulum membrane</location>
        <topology evidence="2">Multi-pass membrane protein</topology>
    </subcellularLocation>
</comment>
<protein>
    <submittedName>
        <fullName evidence="12">Phospholipid phosphatase 6-like</fullName>
    </submittedName>
</protein>
<evidence type="ECO:0000256" key="7">
    <source>
        <dbReference type="ARBA" id="ARBA00022989"/>
    </source>
</evidence>
<dbReference type="GeneID" id="115812336"/>
<dbReference type="InParanoid" id="A0A6J2VCX0"/>
<dbReference type="GO" id="GO:0006629">
    <property type="term" value="P:lipid metabolic process"/>
    <property type="evidence" value="ECO:0007669"/>
    <property type="project" value="UniProtKB-KW"/>
</dbReference>
<sequence length="276" mass="30178">MLSPRPKRNGSRSGSIFGASGSTGSGRFDFGSAARFRTFDCPSRRRASSCSNVASLAFGTIPTDDAKRWNQSFFTIALRSLMAIDLWLSRRLGVCACESSLLGSIRPLVKLTEFTGHGIPWLACTAYLFLVSNTAAEQEVSINLLMALALDRILAGIVKALVCRYWSAPSRSDNFSTVPLDRCTLPSGLATRATMCARFLLAHLVVDAPLRVLVLSWATLVGLSRVLLGQNNVTGMVFGLCIGYCQYSLVERFWVPLDWLQDILYTVMGESQAMRG</sequence>
<evidence type="ECO:0000256" key="8">
    <source>
        <dbReference type="ARBA" id="ARBA00023098"/>
    </source>
</evidence>
<feature type="region of interest" description="Disordered" evidence="10">
    <location>
        <begin position="1"/>
        <end position="20"/>
    </location>
</feature>
<dbReference type="Gene3D" id="1.20.144.10">
    <property type="entry name" value="Phosphatidic acid phosphatase type 2/haloperoxidase"/>
    <property type="match status" value="1"/>
</dbReference>
<evidence type="ECO:0000256" key="4">
    <source>
        <dbReference type="ARBA" id="ARBA00022692"/>
    </source>
</evidence>
<keyword evidence="9" id="KW-0472">Membrane</keyword>
<dbReference type="Proteomes" id="UP000504632">
    <property type="component" value="Chromosome 5"/>
</dbReference>
<evidence type="ECO:0000256" key="6">
    <source>
        <dbReference type="ARBA" id="ARBA00022824"/>
    </source>
</evidence>
<dbReference type="GO" id="GO:0042392">
    <property type="term" value="F:sphingosine-1-phosphate phosphatase activity"/>
    <property type="evidence" value="ECO:0007669"/>
    <property type="project" value="TreeGrafter"/>
</dbReference>
<comment type="catalytic activity">
    <reaction evidence="1">
        <text>1,2-dihexadecanoyl-sn-glycero-3-phosphate + H2O = 1,2-dihexadecanoyl-sn-glycerol + phosphate</text>
        <dbReference type="Rhea" id="RHEA:43236"/>
        <dbReference type="ChEBI" id="CHEBI:15377"/>
        <dbReference type="ChEBI" id="CHEBI:43474"/>
        <dbReference type="ChEBI" id="CHEBI:72859"/>
        <dbReference type="ChEBI" id="CHEBI:82929"/>
    </reaction>
    <physiologicalReaction direction="left-to-right" evidence="1">
        <dbReference type="Rhea" id="RHEA:43237"/>
    </physiologicalReaction>
</comment>
<dbReference type="PANTHER" id="PTHR14969">
    <property type="entry name" value="SPHINGOSINE-1-PHOSPHATE PHOSPHOHYDROLASE"/>
    <property type="match status" value="1"/>
</dbReference>
<dbReference type="PANTHER" id="PTHR14969:SF18">
    <property type="entry name" value="POLYISOPRENOID DIPHOSPHATE_PHOSPHATE PHOSPHOHYDROLASE PLPP6"/>
    <property type="match status" value="1"/>
</dbReference>
<keyword evidence="11" id="KW-1185">Reference proteome</keyword>
<evidence type="ECO:0000256" key="2">
    <source>
        <dbReference type="ARBA" id="ARBA00004477"/>
    </source>
</evidence>